<dbReference type="SMART" id="SM00382">
    <property type="entry name" value="AAA"/>
    <property type="match status" value="1"/>
</dbReference>
<feature type="domain" description="Sigma-54 factor interaction" evidence="6">
    <location>
        <begin position="155"/>
        <end position="383"/>
    </location>
</feature>
<dbReference type="RefSeq" id="WP_194702626.1">
    <property type="nucleotide sequence ID" value="NZ_JADKNH010000009.1"/>
</dbReference>
<protein>
    <submittedName>
        <fullName evidence="7">Sigma 54-interacting transcriptional regulator</fullName>
    </submittedName>
</protein>
<dbReference type="PANTHER" id="PTHR32071">
    <property type="entry name" value="TRANSCRIPTIONAL REGULATORY PROTEIN"/>
    <property type="match status" value="1"/>
</dbReference>
<proteinExistence type="predicted"/>
<dbReference type="InterPro" id="IPR025662">
    <property type="entry name" value="Sigma_54_int_dom_ATP-bd_1"/>
</dbReference>
<evidence type="ECO:0000256" key="5">
    <source>
        <dbReference type="ARBA" id="ARBA00023163"/>
    </source>
</evidence>
<dbReference type="InterPro" id="IPR027417">
    <property type="entry name" value="P-loop_NTPase"/>
</dbReference>
<dbReference type="InterPro" id="IPR002078">
    <property type="entry name" value="Sigma_54_int"/>
</dbReference>
<evidence type="ECO:0000256" key="1">
    <source>
        <dbReference type="ARBA" id="ARBA00022741"/>
    </source>
</evidence>
<evidence type="ECO:0000256" key="4">
    <source>
        <dbReference type="ARBA" id="ARBA00023125"/>
    </source>
</evidence>
<keyword evidence="4" id="KW-0238">DNA-binding</keyword>
<keyword evidence="5" id="KW-0804">Transcription</keyword>
<dbReference type="PRINTS" id="PR01590">
    <property type="entry name" value="HTHFIS"/>
</dbReference>
<dbReference type="InterPro" id="IPR025944">
    <property type="entry name" value="Sigma_54_int_dom_CS"/>
</dbReference>
<dbReference type="InterPro" id="IPR058031">
    <property type="entry name" value="AAA_lid_NorR"/>
</dbReference>
<dbReference type="Proteomes" id="UP000614200">
    <property type="component" value="Unassembled WGS sequence"/>
</dbReference>
<dbReference type="SUPFAM" id="SSF52540">
    <property type="entry name" value="P-loop containing nucleoside triphosphate hydrolases"/>
    <property type="match status" value="1"/>
</dbReference>
<dbReference type="PROSITE" id="PS50045">
    <property type="entry name" value="SIGMA54_INTERACT_4"/>
    <property type="match status" value="1"/>
</dbReference>
<dbReference type="InterPro" id="IPR003593">
    <property type="entry name" value="AAA+_ATPase"/>
</dbReference>
<dbReference type="Pfam" id="PF25601">
    <property type="entry name" value="AAA_lid_14"/>
    <property type="match status" value="1"/>
</dbReference>
<reference evidence="7 8" key="1">
    <citation type="submission" date="2020-11" db="EMBL/GenBank/DDBJ databases">
        <title>Fusibacter basophilias sp. nov.</title>
        <authorList>
            <person name="Qiu D."/>
        </authorList>
    </citation>
    <scope>NUCLEOTIDE SEQUENCE [LARGE SCALE GENOMIC DNA]</scope>
    <source>
        <strain evidence="7 8">Q10-2</strain>
    </source>
</reference>
<comment type="caution">
    <text evidence="7">The sequence shown here is derived from an EMBL/GenBank/DDBJ whole genome shotgun (WGS) entry which is preliminary data.</text>
</comment>
<dbReference type="PROSITE" id="PS00675">
    <property type="entry name" value="SIGMA54_INTERACT_1"/>
    <property type="match status" value="1"/>
</dbReference>
<dbReference type="PROSITE" id="PS00676">
    <property type="entry name" value="SIGMA54_INTERACT_2"/>
    <property type="match status" value="1"/>
</dbReference>
<evidence type="ECO:0000313" key="8">
    <source>
        <dbReference type="Proteomes" id="UP000614200"/>
    </source>
</evidence>
<dbReference type="Gene3D" id="1.10.8.60">
    <property type="match status" value="1"/>
</dbReference>
<keyword evidence="2" id="KW-0067">ATP-binding</keyword>
<dbReference type="Gene3D" id="3.30.450.20">
    <property type="entry name" value="PAS domain"/>
    <property type="match status" value="1"/>
</dbReference>
<dbReference type="Gene3D" id="1.10.10.60">
    <property type="entry name" value="Homeodomain-like"/>
    <property type="match status" value="1"/>
</dbReference>
<keyword evidence="3" id="KW-0805">Transcription regulation</keyword>
<dbReference type="InterPro" id="IPR025943">
    <property type="entry name" value="Sigma_54_int_dom_ATP-bd_2"/>
</dbReference>
<dbReference type="EMBL" id="JADKNH010000009">
    <property type="protein sequence ID" value="MBF4694383.1"/>
    <property type="molecule type" value="Genomic_DNA"/>
</dbReference>
<gene>
    <name evidence="7" type="ORF">ISU02_14835</name>
</gene>
<dbReference type="PANTHER" id="PTHR32071:SF74">
    <property type="entry name" value="TRANSCRIPTIONAL ACTIVATOR ROCR"/>
    <property type="match status" value="1"/>
</dbReference>
<evidence type="ECO:0000313" key="7">
    <source>
        <dbReference type="EMBL" id="MBF4694383.1"/>
    </source>
</evidence>
<evidence type="ECO:0000259" key="6">
    <source>
        <dbReference type="PROSITE" id="PS50045"/>
    </source>
</evidence>
<dbReference type="PROSITE" id="PS00688">
    <property type="entry name" value="SIGMA54_INTERACT_3"/>
    <property type="match status" value="1"/>
</dbReference>
<keyword evidence="1" id="KW-0547">Nucleotide-binding</keyword>
<dbReference type="Gene3D" id="3.40.50.300">
    <property type="entry name" value="P-loop containing nucleotide triphosphate hydrolases"/>
    <property type="match status" value="1"/>
</dbReference>
<evidence type="ECO:0000256" key="2">
    <source>
        <dbReference type="ARBA" id="ARBA00022840"/>
    </source>
</evidence>
<dbReference type="Pfam" id="PF02954">
    <property type="entry name" value="HTH_8"/>
    <property type="match status" value="1"/>
</dbReference>
<keyword evidence="8" id="KW-1185">Reference proteome</keyword>
<sequence>MSSKSNNFFKEIEYIDGVTIIDNKGIIQYSIKFNPNFYPEMIEKDIIGKKLDEVFTNINQKTSTLYSAINHKKIIQKKTQKITDITGCTIETMNVSIPIKANGEIIGAIELSKDITSQGEREKYIFEIDKAIFQHKFLPEYRLGSDRARYTLEDIISNDPKIEDIKNQITHLSDNKAPVFIYGETGTGKELFAHAVHNASERKDGPFVAQNCAAIPENLLESILFGSTKGSYTGAIDSPGLFELADGGSLFLDEINSMPIGLQAKMLRVLEEGYVRRLGDKKEKKVDVRIISASNEEPLKCIQSHKLRQDIYYRLCVLYFAIPPLRHRLNDIKPLMDFFITRYNRQLDRNITKVSKNVYDFFTSYHWPGNIRELDHFLQYGISKTHKDEEILEYHHIEQRITDIKAIEYEPSDYDQIELQPLKEAVENVERQLIQRAIQETGGNVSKASRILKMPRQTLQRKIDLYNP</sequence>
<dbReference type="CDD" id="cd00009">
    <property type="entry name" value="AAA"/>
    <property type="match status" value="1"/>
</dbReference>
<dbReference type="InterPro" id="IPR002197">
    <property type="entry name" value="HTH_Fis"/>
</dbReference>
<name>A0ABR9ZW71_9FIRM</name>
<accession>A0ABR9ZW71</accession>
<evidence type="ECO:0000256" key="3">
    <source>
        <dbReference type="ARBA" id="ARBA00023015"/>
    </source>
</evidence>
<dbReference type="Pfam" id="PF00158">
    <property type="entry name" value="Sigma54_activat"/>
    <property type="match status" value="1"/>
</dbReference>
<organism evidence="7 8">
    <name type="scientific">Fusibacter ferrireducens</name>
    <dbReference type="NCBI Taxonomy" id="2785058"/>
    <lineage>
        <taxon>Bacteria</taxon>
        <taxon>Bacillati</taxon>
        <taxon>Bacillota</taxon>
        <taxon>Clostridia</taxon>
        <taxon>Eubacteriales</taxon>
        <taxon>Eubacteriales Family XII. Incertae Sedis</taxon>
        <taxon>Fusibacter</taxon>
    </lineage>
</organism>
<dbReference type="SUPFAM" id="SSF46689">
    <property type="entry name" value="Homeodomain-like"/>
    <property type="match status" value="1"/>
</dbReference>
<dbReference type="InterPro" id="IPR009057">
    <property type="entry name" value="Homeodomain-like_sf"/>
</dbReference>